<name>A0ABD0LTY8_9CAEN</name>
<evidence type="ECO:0008006" key="4">
    <source>
        <dbReference type="Google" id="ProtNLM"/>
    </source>
</evidence>
<evidence type="ECO:0000313" key="3">
    <source>
        <dbReference type="Proteomes" id="UP001519460"/>
    </source>
</evidence>
<dbReference type="PANTHER" id="PTHR31751:SF42">
    <property type="entry name" value="PROTEIN CBG10204"/>
    <property type="match status" value="1"/>
</dbReference>
<reference evidence="2" key="1">
    <citation type="submission" date="2020-09" db="EMBL/GenBank/DDBJ databases">
        <authorList>
            <person name="Won Y."/>
        </authorList>
    </citation>
    <scope>NUCLEOTIDE SEQUENCE</scope>
    <source>
        <strain evidence="2">Wonlab-2016</strain>
        <tissue evidence="2">Foot muscle</tissue>
    </source>
</reference>
<dbReference type="EMBL" id="JACVVK020000611">
    <property type="protein sequence ID" value="KAK7462650.1"/>
    <property type="molecule type" value="Genomic_DNA"/>
</dbReference>
<organism evidence="2 3">
    <name type="scientific">Batillaria attramentaria</name>
    <dbReference type="NCBI Taxonomy" id="370345"/>
    <lineage>
        <taxon>Eukaryota</taxon>
        <taxon>Metazoa</taxon>
        <taxon>Spiralia</taxon>
        <taxon>Lophotrochozoa</taxon>
        <taxon>Mollusca</taxon>
        <taxon>Gastropoda</taxon>
        <taxon>Caenogastropoda</taxon>
        <taxon>Sorbeoconcha</taxon>
        <taxon>Cerithioidea</taxon>
        <taxon>Batillariidae</taxon>
        <taxon>Batillaria</taxon>
    </lineage>
</organism>
<accession>A0ABD0LTY8</accession>
<sequence>MPVEAAPPVVQKKSSAAVFREFSKHFEDSAFTTRTLSSRKEGLKYQPELRPDAVPTLFGHSETQRKRKQDLADRRFGRLTKRRRQQSNQVRNSHAMELEGLKRGLQKICGTVNTSHLITDRHASVKKYMLDRHSKPHHDHQIIHRFDVWHVAKGVGKIIDAASKLKRNATLSLWSKSITKHMYWCSSSSPEGPNRAQLVKDKWVSISDHVADIHEGHGGLFPKCQHDQLVPRAWIKKGEENQ</sequence>
<dbReference type="AlphaFoldDB" id="A0ABD0LTY8"/>
<gene>
    <name evidence="2" type="ORF">BaRGS_00005616</name>
    <name evidence="1" type="ORF">BaRGS_00038301</name>
</gene>
<keyword evidence="3" id="KW-1185">Reference proteome</keyword>
<dbReference type="EMBL" id="JACVVK020000022">
    <property type="protein sequence ID" value="KAK7502990.1"/>
    <property type="molecule type" value="Genomic_DNA"/>
</dbReference>
<dbReference type="Proteomes" id="UP001519460">
    <property type="component" value="Unassembled WGS sequence"/>
</dbReference>
<proteinExistence type="predicted"/>
<evidence type="ECO:0000313" key="1">
    <source>
        <dbReference type="EMBL" id="KAK7462650.1"/>
    </source>
</evidence>
<dbReference type="PANTHER" id="PTHR31751">
    <property type="entry name" value="SI:CH211-108C17.2-RELATED-RELATED"/>
    <property type="match status" value="1"/>
</dbReference>
<comment type="caution">
    <text evidence="2">The sequence shown here is derived from an EMBL/GenBank/DDBJ whole genome shotgun (WGS) entry which is preliminary data.</text>
</comment>
<protein>
    <recommendedName>
        <fullName evidence="4">Transposase</fullName>
    </recommendedName>
</protein>
<reference evidence="2 3" key="2">
    <citation type="journal article" date="2023" name="Sci. Data">
        <title>Genome assembly of the Korean intertidal mud-creeper Batillaria attramentaria.</title>
        <authorList>
            <person name="Patra A.K."/>
            <person name="Ho P.T."/>
            <person name="Jun S."/>
            <person name="Lee S.J."/>
            <person name="Kim Y."/>
            <person name="Won Y.J."/>
        </authorList>
    </citation>
    <scope>NUCLEOTIDE SEQUENCE [LARGE SCALE GENOMIC DNA]</scope>
    <source>
        <strain evidence="2">Wonlab-2016</strain>
    </source>
</reference>
<reference evidence="2" key="3">
    <citation type="submission" date="2023-01" db="EMBL/GenBank/DDBJ databases">
        <authorList>
            <person name="Patra A."/>
        </authorList>
    </citation>
    <scope>NUCLEOTIDE SEQUENCE</scope>
    <source>
        <strain evidence="2">Wonlab-2016</strain>
        <tissue evidence="2">Foot muscle</tissue>
    </source>
</reference>
<evidence type="ECO:0000313" key="2">
    <source>
        <dbReference type="EMBL" id="KAK7502990.1"/>
    </source>
</evidence>